<dbReference type="Pfam" id="PF00106">
    <property type="entry name" value="adh_short"/>
    <property type="match status" value="1"/>
</dbReference>
<dbReference type="OrthoDB" id="5336600at2759"/>
<dbReference type="InterPro" id="IPR036291">
    <property type="entry name" value="NAD(P)-bd_dom_sf"/>
</dbReference>
<evidence type="ECO:0000313" key="4">
    <source>
        <dbReference type="EMBL" id="KAE9976096.1"/>
    </source>
</evidence>
<reference evidence="5 6" key="1">
    <citation type="submission" date="2018-12" db="EMBL/GenBank/DDBJ databases">
        <title>Venturia inaequalis Genome Resource.</title>
        <authorList>
            <person name="Lichtner F.J."/>
        </authorList>
    </citation>
    <scope>NUCLEOTIDE SEQUENCE [LARGE SCALE GENOMIC DNA]</scope>
    <source>
        <strain evidence="5 6">120213</strain>
        <strain evidence="3">Bline_iso_100314</strain>
        <strain evidence="4 7">DMI_063113</strain>
    </source>
</reference>
<dbReference type="SUPFAM" id="SSF51735">
    <property type="entry name" value="NAD(P)-binding Rossmann-fold domains"/>
    <property type="match status" value="1"/>
</dbReference>
<dbReference type="PANTHER" id="PTHR43669">
    <property type="entry name" value="5-KETO-D-GLUCONATE 5-REDUCTASE"/>
    <property type="match status" value="1"/>
</dbReference>
<dbReference type="Proteomes" id="UP000433883">
    <property type="component" value="Unassembled WGS sequence"/>
</dbReference>
<comment type="caution">
    <text evidence="5">The sequence shown here is derived from an EMBL/GenBank/DDBJ whole genome shotgun (WGS) entry which is preliminary data.</text>
</comment>
<dbReference type="GO" id="GO:0016491">
    <property type="term" value="F:oxidoreductase activity"/>
    <property type="evidence" value="ECO:0007669"/>
    <property type="project" value="UniProtKB-KW"/>
</dbReference>
<dbReference type="PANTHER" id="PTHR43669:SF3">
    <property type="entry name" value="ALCOHOL DEHYDROGENASE, PUTATIVE (AFU_ORTHOLOGUE AFUA_3G03445)-RELATED"/>
    <property type="match status" value="1"/>
</dbReference>
<evidence type="ECO:0008006" key="8">
    <source>
        <dbReference type="Google" id="ProtNLM"/>
    </source>
</evidence>
<dbReference type="InterPro" id="IPR002347">
    <property type="entry name" value="SDR_fam"/>
</dbReference>
<comment type="similarity">
    <text evidence="1">Belongs to the short-chain dehydrogenases/reductases (SDR) family.</text>
</comment>
<dbReference type="AlphaFoldDB" id="A0A8H3Z203"/>
<dbReference type="Gene3D" id="3.40.50.720">
    <property type="entry name" value="NAD(P)-binding Rossmann-like Domain"/>
    <property type="match status" value="1"/>
</dbReference>
<evidence type="ECO:0000256" key="1">
    <source>
        <dbReference type="ARBA" id="ARBA00006484"/>
    </source>
</evidence>
<protein>
    <recommendedName>
        <fullName evidence="8">NAD(P)-binding protein</fullName>
    </recommendedName>
</protein>
<gene>
    <name evidence="3" type="ORF">BLS_006582</name>
    <name evidence="4" type="ORF">EG327_008227</name>
    <name evidence="5" type="ORF">EG328_002318</name>
</gene>
<evidence type="ECO:0000313" key="3">
    <source>
        <dbReference type="EMBL" id="KAE9967079.1"/>
    </source>
</evidence>
<dbReference type="Proteomes" id="UP000490939">
    <property type="component" value="Unassembled WGS sequence"/>
</dbReference>
<evidence type="ECO:0000256" key="2">
    <source>
        <dbReference type="ARBA" id="ARBA00023002"/>
    </source>
</evidence>
<evidence type="ECO:0000313" key="6">
    <source>
        <dbReference type="Proteomes" id="UP000447873"/>
    </source>
</evidence>
<name>A0A8H3Z203_VENIN</name>
<evidence type="ECO:0000313" key="7">
    <source>
        <dbReference type="Proteomes" id="UP000490939"/>
    </source>
</evidence>
<organism evidence="5 6">
    <name type="scientific">Venturia inaequalis</name>
    <name type="common">Apple scab fungus</name>
    <dbReference type="NCBI Taxonomy" id="5025"/>
    <lineage>
        <taxon>Eukaryota</taxon>
        <taxon>Fungi</taxon>
        <taxon>Dikarya</taxon>
        <taxon>Ascomycota</taxon>
        <taxon>Pezizomycotina</taxon>
        <taxon>Dothideomycetes</taxon>
        <taxon>Pleosporomycetidae</taxon>
        <taxon>Venturiales</taxon>
        <taxon>Venturiaceae</taxon>
        <taxon>Venturia</taxon>
    </lineage>
</organism>
<proteinExistence type="inferred from homology"/>
<evidence type="ECO:0000313" key="5">
    <source>
        <dbReference type="EMBL" id="KAE9976991.1"/>
    </source>
</evidence>
<keyword evidence="7" id="KW-1185">Reference proteome</keyword>
<dbReference type="Proteomes" id="UP000447873">
    <property type="component" value="Unassembled WGS sequence"/>
</dbReference>
<sequence>MSATRTIVVFGSGPGIGRSVAQEFASNGFNHVILLARHHARLDQDKMAVEKSSKDVKVDLLTVNLADKASVKEALTKIDSLSKDIECVFYNGARVAPSTLLEFPVEEMELDFKTTNSGLYIVAQWCIPKFQVLAKSDSAAKPSLLVTNSVLYKYPVPAVFSLTLTKAAQRSMVECMYQTYKDSGIHCGLISVGGEVAPENKALNPDNIAKETWALFAQPKEKWELEVEIMEAQ</sequence>
<dbReference type="EMBL" id="WNWS01000162">
    <property type="protein sequence ID" value="KAE9976991.1"/>
    <property type="molecule type" value="Genomic_DNA"/>
</dbReference>
<accession>A0A8H3Z203</accession>
<dbReference type="EMBL" id="WNWR01000508">
    <property type="protein sequence ID" value="KAE9976096.1"/>
    <property type="molecule type" value="Genomic_DNA"/>
</dbReference>
<keyword evidence="2" id="KW-0560">Oxidoreductase</keyword>
<dbReference type="EMBL" id="WNWQ01000489">
    <property type="protein sequence ID" value="KAE9967079.1"/>
    <property type="molecule type" value="Genomic_DNA"/>
</dbReference>